<sequence length="118" mass="13930">MPSKEKPPSTKQQTIAHLEHLSSLSLQAVNNRDFSPSSPGWNFMSPNFTCNILYDVNDIYGERASTPQLLDLDEHLARFRRMTTEHPEWRLKLLSRNTEVDERRSFMFVRLRDIRRVL</sequence>
<accession>A0ABR0EJJ2</accession>
<comment type="caution">
    <text evidence="1">The sequence shown here is derived from an EMBL/GenBank/DDBJ whole genome shotgun (WGS) entry which is preliminary data.</text>
</comment>
<dbReference type="Proteomes" id="UP001305779">
    <property type="component" value="Unassembled WGS sequence"/>
</dbReference>
<name>A0ABR0EJJ2_ZASCE</name>
<organism evidence="1 2">
    <name type="scientific">Zasmidium cellare</name>
    <name type="common">Wine cellar mold</name>
    <name type="synonym">Racodium cellare</name>
    <dbReference type="NCBI Taxonomy" id="395010"/>
    <lineage>
        <taxon>Eukaryota</taxon>
        <taxon>Fungi</taxon>
        <taxon>Dikarya</taxon>
        <taxon>Ascomycota</taxon>
        <taxon>Pezizomycotina</taxon>
        <taxon>Dothideomycetes</taxon>
        <taxon>Dothideomycetidae</taxon>
        <taxon>Mycosphaerellales</taxon>
        <taxon>Mycosphaerellaceae</taxon>
        <taxon>Zasmidium</taxon>
    </lineage>
</organism>
<proteinExistence type="predicted"/>
<protein>
    <submittedName>
        <fullName evidence="1">Uncharacterized protein</fullName>
    </submittedName>
</protein>
<reference evidence="1 2" key="1">
    <citation type="journal article" date="2023" name="G3 (Bethesda)">
        <title>A chromosome-level genome assembly of Zasmidium syzygii isolated from banana leaves.</title>
        <authorList>
            <person name="van Westerhoven A.C."/>
            <person name="Mehrabi R."/>
            <person name="Talebi R."/>
            <person name="Steentjes M.B.F."/>
            <person name="Corcolon B."/>
            <person name="Chong P.A."/>
            <person name="Kema G.H.J."/>
            <person name="Seidl M.F."/>
        </authorList>
    </citation>
    <scope>NUCLEOTIDE SEQUENCE [LARGE SCALE GENOMIC DNA]</scope>
    <source>
        <strain evidence="1 2">P124</strain>
    </source>
</reference>
<dbReference type="EMBL" id="JAXOVC010000005">
    <property type="protein sequence ID" value="KAK4501706.1"/>
    <property type="molecule type" value="Genomic_DNA"/>
</dbReference>
<evidence type="ECO:0000313" key="2">
    <source>
        <dbReference type="Proteomes" id="UP001305779"/>
    </source>
</evidence>
<keyword evidence="2" id="KW-1185">Reference proteome</keyword>
<gene>
    <name evidence="1" type="ORF">PRZ48_007515</name>
</gene>
<evidence type="ECO:0000313" key="1">
    <source>
        <dbReference type="EMBL" id="KAK4501706.1"/>
    </source>
</evidence>